<dbReference type="OrthoDB" id="2592504at2759"/>
<accession>A0A319DYL0</accession>
<dbReference type="InterPro" id="IPR056143">
    <property type="entry name" value="DUF7726"/>
</dbReference>
<reference evidence="3 4" key="1">
    <citation type="submission" date="2018-02" db="EMBL/GenBank/DDBJ databases">
        <title>The genomes of Aspergillus section Nigri reveals drivers in fungal speciation.</title>
        <authorList>
            <consortium name="DOE Joint Genome Institute"/>
            <person name="Vesth T.C."/>
            <person name="Nybo J."/>
            <person name="Theobald S."/>
            <person name="Brandl J."/>
            <person name="Frisvad J.C."/>
            <person name="Nielsen K.F."/>
            <person name="Lyhne E.K."/>
            <person name="Kogle M.E."/>
            <person name="Kuo A."/>
            <person name="Riley R."/>
            <person name="Clum A."/>
            <person name="Nolan M."/>
            <person name="Lipzen A."/>
            <person name="Salamov A."/>
            <person name="Henrissat B."/>
            <person name="Wiebenga A."/>
            <person name="De vries R.P."/>
            <person name="Grigoriev I.V."/>
            <person name="Mortensen U.H."/>
            <person name="Andersen M.R."/>
            <person name="Baker S.E."/>
        </authorList>
    </citation>
    <scope>NUCLEOTIDE SEQUENCE [LARGE SCALE GENOMIC DNA]</scope>
    <source>
        <strain evidence="3 4">CBS 707.79</strain>
    </source>
</reference>
<feature type="domain" description="DUF7726" evidence="2">
    <location>
        <begin position="163"/>
        <end position="244"/>
    </location>
</feature>
<dbReference type="PANTHER" id="PTHR42339">
    <property type="entry name" value="HISTONE H1"/>
    <property type="match status" value="1"/>
</dbReference>
<keyword evidence="4" id="KW-1185">Reference proteome</keyword>
<dbReference type="Pfam" id="PF24852">
    <property type="entry name" value="DUF7726"/>
    <property type="match status" value="2"/>
</dbReference>
<gene>
    <name evidence="3" type="ORF">BO71DRAFT_327953</name>
</gene>
<feature type="region of interest" description="Disordered" evidence="1">
    <location>
        <begin position="1"/>
        <end position="25"/>
    </location>
</feature>
<organism evidence="3 4">
    <name type="scientific">Aspergillus ellipticus CBS 707.79</name>
    <dbReference type="NCBI Taxonomy" id="1448320"/>
    <lineage>
        <taxon>Eukaryota</taxon>
        <taxon>Fungi</taxon>
        <taxon>Dikarya</taxon>
        <taxon>Ascomycota</taxon>
        <taxon>Pezizomycotina</taxon>
        <taxon>Eurotiomycetes</taxon>
        <taxon>Eurotiomycetidae</taxon>
        <taxon>Eurotiales</taxon>
        <taxon>Aspergillaceae</taxon>
        <taxon>Aspergillus</taxon>
        <taxon>Aspergillus subgen. Circumdati</taxon>
    </lineage>
</organism>
<evidence type="ECO:0000313" key="4">
    <source>
        <dbReference type="Proteomes" id="UP000247810"/>
    </source>
</evidence>
<evidence type="ECO:0000256" key="1">
    <source>
        <dbReference type="SAM" id="MobiDB-lite"/>
    </source>
</evidence>
<dbReference type="PANTHER" id="PTHR42339:SF1">
    <property type="entry name" value="HISTONE H1"/>
    <property type="match status" value="1"/>
</dbReference>
<dbReference type="EMBL" id="KZ825895">
    <property type="protein sequence ID" value="PYH93308.1"/>
    <property type="molecule type" value="Genomic_DNA"/>
</dbReference>
<dbReference type="AlphaFoldDB" id="A0A319DYL0"/>
<dbReference type="Proteomes" id="UP000247810">
    <property type="component" value="Unassembled WGS sequence"/>
</dbReference>
<feature type="non-terminal residue" evidence="3">
    <location>
        <position position="1"/>
    </location>
</feature>
<evidence type="ECO:0000259" key="2">
    <source>
        <dbReference type="Pfam" id="PF24852"/>
    </source>
</evidence>
<proteinExistence type="predicted"/>
<sequence>PPAKRKSTDMAATSAPGDGPNKENSEYIVTFSTAASSTAGSGAGGAGVTCDAIRREIRAFVASGAMTAGEFQKAIGVSARSYTEFLNQEGSEKRGRSATFVKARVFFCGEGGQGFGGGAASVIAAAAPAPAAKRAKKNTTAPAGPHFDVAGVHLDGEENMQVKIFDTCDVVRRKIKAHLRKQGVTQAGFLRQIAAAAIPEAGKKLNSKSLADFLSYKGPTAGSAGIIFYAAYVFFEKLRVRDGKPKNEFRHEMERIWPGGFERDNPGNSALWCGPGERPFTDKYGQLEFHQVYPR</sequence>
<name>A0A319DYL0_9EURO</name>
<protein>
    <recommendedName>
        <fullName evidence="2">DUF7726 domain-containing protein</fullName>
    </recommendedName>
</protein>
<dbReference type="VEuPathDB" id="FungiDB:BO71DRAFT_327953"/>
<evidence type="ECO:0000313" key="3">
    <source>
        <dbReference type="EMBL" id="PYH93308.1"/>
    </source>
</evidence>
<feature type="domain" description="DUF7726" evidence="2">
    <location>
        <begin position="49"/>
        <end position="107"/>
    </location>
</feature>